<comment type="caution">
    <text evidence="10">The sequence shown here is derived from an EMBL/GenBank/DDBJ whole genome shotgun (WGS) entry which is preliminary data.</text>
</comment>
<dbReference type="NCBIfam" id="NF006827">
    <property type="entry name" value="PRK09348.1"/>
    <property type="match status" value="1"/>
</dbReference>
<dbReference type="InterPro" id="IPR045864">
    <property type="entry name" value="aa-tRNA-synth_II/BPL/LPL"/>
</dbReference>
<evidence type="ECO:0000256" key="3">
    <source>
        <dbReference type="ARBA" id="ARBA00022741"/>
    </source>
</evidence>
<sequence>MLTMQDALLALTRYWTERGAMVVQPFNTEVGAGTLNPATVLRVLGPEPWRVAYVEPSVRPDDARYGENPNRLQTHTQFQVVLKPDPGNPQELYLGSLAALGIDIHAHDVRFVEDNWASPALGAWGLGWEVWLDGLEITQFTYFQQAGGQTLDPVSVEITYGIERIMMARQGVAHFKDIAYAPGISYGEAFGQSEYEMSRFYLDDADVETQRRLFEDYAAEARRLLDARLPVPAHAHVLKCSHTFNVLDARGAVSTTERAKAFARMRGLAREVAGLWSERRAELGHPLGTAELPAVAAAPAEFPAVEGAHPLLFEIGTEELPPHEVTRTASAVERAVTEKLAATRLGHGAVRVRATPRRVVVLVDGVEPVEPDAERTVRGPRASAAFDADGNPTKAAAGFARGQGVDPADLRRVDVDGVEYVGITRTDLGRGAVEVLSGVLGEVVAELRADKNMRWNDPKLSFTRPVRWLLALLGDTPVPVAAGALVSGRTTRVHRTAAEPVVEVASAADYPGFLAGHGITVDQDARRALVLASAGELAATVGGAVSADESALVDEITNLVEQPNALLGSFDPAYLDLPAEILTTVMRKHQRYLPVRDADGRLLPHFVAVANGDCDHDTVRAGNEAVLRARYEDAGFFWRADLATPPATMKEGIAKLAFEERLGSVAQRAARIGAAAVEFGGLSDSDTPVLRRAAELAKFDLGSQMVIELTSLAGTMAREYARRAGEPEEVAQALYDMELPRSGGGAVPSTVPGALLALADRFDLLAGLFAVGAKPTGSSDPFGLRRAGAGVVAILRAFPELRALTVSRGLSTAAEHVRAQGIEVRQEVLDEVAEFVRRRYEQLLLDAGHPHEQVAAVLVLADAPALADETLAELANRVTDPGFATLVAALQRVRRIVPADTAPTYDPAALVEPAEAALHQAFDKARAATTPGLAGFVPAAEVLADPVNTFFDEILVMAEDPTVRTARLGLLAAIRDWAAPVLDWQGLGTSLEKKN</sequence>
<dbReference type="PANTHER" id="PTHR30075">
    <property type="entry name" value="GLYCYL-TRNA SYNTHETASE"/>
    <property type="match status" value="1"/>
</dbReference>
<dbReference type="InterPro" id="IPR015944">
    <property type="entry name" value="Gly-tRNA-synth_bsu"/>
</dbReference>
<evidence type="ECO:0000256" key="6">
    <source>
        <dbReference type="ARBA" id="ARBA00023146"/>
    </source>
</evidence>
<dbReference type="GO" id="GO:0005829">
    <property type="term" value="C:cytosol"/>
    <property type="evidence" value="ECO:0007669"/>
    <property type="project" value="TreeGrafter"/>
</dbReference>
<dbReference type="InterPro" id="IPR006194">
    <property type="entry name" value="Gly-tRNA-synth_heterodimer"/>
</dbReference>
<dbReference type="PANTHER" id="PTHR30075:SF2">
    <property type="entry name" value="GLYCINE--TRNA LIGASE, CHLOROPLASTIC_MITOCHONDRIAL 2"/>
    <property type="match status" value="1"/>
</dbReference>
<dbReference type="Pfam" id="PF02091">
    <property type="entry name" value="tRNA-synt_2e"/>
    <property type="match status" value="1"/>
</dbReference>
<dbReference type="GO" id="GO:0006426">
    <property type="term" value="P:glycyl-tRNA aminoacylation"/>
    <property type="evidence" value="ECO:0007669"/>
    <property type="project" value="UniProtKB-UniRule"/>
</dbReference>
<dbReference type="FunFam" id="3.30.930.10:FF:000006">
    <property type="entry name" value="Glycine--tRNA ligase alpha subunit"/>
    <property type="match status" value="1"/>
</dbReference>
<dbReference type="SUPFAM" id="SSF109604">
    <property type="entry name" value="HD-domain/PDEase-like"/>
    <property type="match status" value="1"/>
</dbReference>
<dbReference type="PROSITE" id="PS50861">
    <property type="entry name" value="AA_TRNA_LIGASE_II_GLYAB"/>
    <property type="match status" value="2"/>
</dbReference>
<dbReference type="Pfam" id="PF02092">
    <property type="entry name" value="tRNA_synt_2f"/>
    <property type="match status" value="1"/>
</dbReference>
<evidence type="ECO:0000313" key="10">
    <source>
        <dbReference type="EMBL" id="PPK64095.1"/>
    </source>
</evidence>
<evidence type="ECO:0000256" key="5">
    <source>
        <dbReference type="ARBA" id="ARBA00022917"/>
    </source>
</evidence>
<dbReference type="NCBIfam" id="TIGR00211">
    <property type="entry name" value="glyS"/>
    <property type="match status" value="1"/>
</dbReference>
<reference evidence="10 11" key="1">
    <citation type="submission" date="2018-02" db="EMBL/GenBank/DDBJ databases">
        <title>Genomic Encyclopedia of Archaeal and Bacterial Type Strains, Phase II (KMG-II): from individual species to whole genera.</title>
        <authorList>
            <person name="Goeker M."/>
        </authorList>
    </citation>
    <scope>NUCLEOTIDE SEQUENCE [LARGE SCALE GENOMIC DNA]</scope>
    <source>
        <strain evidence="10 11">YU 961-1</strain>
    </source>
</reference>
<evidence type="ECO:0000256" key="1">
    <source>
        <dbReference type="ARBA" id="ARBA00008226"/>
    </source>
</evidence>
<dbReference type="PRINTS" id="PR01044">
    <property type="entry name" value="TRNASYNTHGA"/>
</dbReference>
<gene>
    <name evidence="8" type="primary">glyQ</name>
    <name evidence="9" type="synonym">glyS</name>
    <name evidence="10" type="ORF">CLV40_12286</name>
</gene>
<keyword evidence="3 9" id="KW-0547">Nucleotide-binding</keyword>
<dbReference type="NCBIfam" id="NF011499">
    <property type="entry name" value="PRK14908.1"/>
    <property type="match status" value="1"/>
</dbReference>
<keyword evidence="4 9" id="KW-0067">ATP-binding</keyword>
<dbReference type="InterPro" id="IPR002310">
    <property type="entry name" value="Gly-tRNA_ligase_asu"/>
</dbReference>
<dbReference type="EC" id="6.1.1.14" evidence="9"/>
<dbReference type="Gene3D" id="3.30.930.10">
    <property type="entry name" value="Bira Bifunctional Protein, Domain 2"/>
    <property type="match status" value="1"/>
</dbReference>
<dbReference type="GO" id="GO:0005524">
    <property type="term" value="F:ATP binding"/>
    <property type="evidence" value="ECO:0007669"/>
    <property type="project" value="UniProtKB-UniRule"/>
</dbReference>
<dbReference type="Proteomes" id="UP000239203">
    <property type="component" value="Unassembled WGS sequence"/>
</dbReference>
<name>A0A2S6GFX5_9PSEU</name>
<keyword evidence="11" id="KW-1185">Reference proteome</keyword>
<dbReference type="EMBL" id="PTIX01000022">
    <property type="protein sequence ID" value="PPK64095.1"/>
    <property type="molecule type" value="Genomic_DNA"/>
</dbReference>
<dbReference type="HAMAP" id="MF_00254">
    <property type="entry name" value="Gly_tRNA_synth_alpha"/>
    <property type="match status" value="1"/>
</dbReference>
<evidence type="ECO:0000256" key="4">
    <source>
        <dbReference type="ARBA" id="ARBA00022840"/>
    </source>
</evidence>
<keyword evidence="9" id="KW-0963">Cytoplasm</keyword>
<keyword evidence="6 9" id="KW-0030">Aminoacyl-tRNA synthetase</keyword>
<dbReference type="OrthoDB" id="9775440at2"/>
<keyword evidence="5 9" id="KW-0648">Protein biosynthesis</keyword>
<comment type="subunit">
    <text evidence="9">Tetramer of two alpha and two beta subunits.</text>
</comment>
<dbReference type="AlphaFoldDB" id="A0A2S6GFX5"/>
<proteinExistence type="inferred from homology"/>
<accession>A0A2S6GFX5</accession>
<dbReference type="SUPFAM" id="SSF55681">
    <property type="entry name" value="Class II aaRS and biotin synthetases"/>
    <property type="match status" value="1"/>
</dbReference>
<dbReference type="GO" id="GO:0004820">
    <property type="term" value="F:glycine-tRNA ligase activity"/>
    <property type="evidence" value="ECO:0007669"/>
    <property type="project" value="UniProtKB-UniRule"/>
</dbReference>
<evidence type="ECO:0000256" key="9">
    <source>
        <dbReference type="HAMAP-Rule" id="MF_00255"/>
    </source>
</evidence>
<evidence type="ECO:0000313" key="11">
    <source>
        <dbReference type="Proteomes" id="UP000239203"/>
    </source>
</evidence>
<evidence type="ECO:0000256" key="2">
    <source>
        <dbReference type="ARBA" id="ARBA00022598"/>
    </source>
</evidence>
<comment type="similarity">
    <text evidence="1 9">Belongs to the class-II aminoacyl-tRNA synthetase family.</text>
</comment>
<keyword evidence="2 9" id="KW-0436">Ligase</keyword>
<dbReference type="Gene3D" id="1.20.58.180">
    <property type="entry name" value="Class II aaRS and biotin synthetases, domain 2"/>
    <property type="match status" value="1"/>
</dbReference>
<dbReference type="NCBIfam" id="TIGR00388">
    <property type="entry name" value="glyQ"/>
    <property type="match status" value="1"/>
</dbReference>
<protein>
    <recommendedName>
        <fullName evidence="8 9">Multifunctional fusion protein</fullName>
    </recommendedName>
    <domain>
        <recommendedName>
            <fullName evidence="9">Glycine--tRNA ligase beta subunit</fullName>
            <ecNumber evidence="9">6.1.1.14</ecNumber>
        </recommendedName>
        <alternativeName>
            <fullName evidence="9">Glycyl-tRNA synthetase beta subunit</fullName>
            <shortName evidence="9">GlyRS</shortName>
        </alternativeName>
    </domain>
    <domain>
        <recommendedName>
            <fullName evidence="8">Glycine--tRNA ligase alpha subunit</fullName>
        </recommendedName>
        <alternativeName>
            <fullName evidence="8">Glycyl-tRNA synthetase alpha subunit</fullName>
        </alternativeName>
    </domain>
</protein>
<dbReference type="HAMAP" id="MF_00255">
    <property type="entry name" value="Gly_tRNA_synth_beta"/>
    <property type="match status" value="1"/>
</dbReference>
<evidence type="ECO:0000256" key="8">
    <source>
        <dbReference type="HAMAP-Rule" id="MF_00254"/>
    </source>
</evidence>
<comment type="catalytic activity">
    <reaction evidence="7 9">
        <text>tRNA(Gly) + glycine + ATP = glycyl-tRNA(Gly) + AMP + diphosphate</text>
        <dbReference type="Rhea" id="RHEA:16013"/>
        <dbReference type="Rhea" id="RHEA-COMP:9664"/>
        <dbReference type="Rhea" id="RHEA-COMP:9683"/>
        <dbReference type="ChEBI" id="CHEBI:30616"/>
        <dbReference type="ChEBI" id="CHEBI:33019"/>
        <dbReference type="ChEBI" id="CHEBI:57305"/>
        <dbReference type="ChEBI" id="CHEBI:78442"/>
        <dbReference type="ChEBI" id="CHEBI:78522"/>
        <dbReference type="ChEBI" id="CHEBI:456215"/>
        <dbReference type="EC" id="6.1.1.14"/>
    </reaction>
</comment>
<evidence type="ECO:0000256" key="7">
    <source>
        <dbReference type="ARBA" id="ARBA00047937"/>
    </source>
</evidence>
<organism evidence="10 11">
    <name type="scientific">Actinokineospora auranticolor</name>
    <dbReference type="NCBI Taxonomy" id="155976"/>
    <lineage>
        <taxon>Bacteria</taxon>
        <taxon>Bacillati</taxon>
        <taxon>Actinomycetota</taxon>
        <taxon>Actinomycetes</taxon>
        <taxon>Pseudonocardiales</taxon>
        <taxon>Pseudonocardiaceae</taxon>
        <taxon>Actinokineospora</taxon>
    </lineage>
</organism>
<comment type="subcellular location">
    <subcellularLocation>
        <location evidence="9">Cytoplasm</location>
    </subcellularLocation>
</comment>